<organism evidence="3 4">
    <name type="scientific">Streptomyces lomondensis</name>
    <dbReference type="NCBI Taxonomy" id="68229"/>
    <lineage>
        <taxon>Bacteria</taxon>
        <taxon>Bacillati</taxon>
        <taxon>Actinomycetota</taxon>
        <taxon>Actinomycetes</taxon>
        <taxon>Kitasatosporales</taxon>
        <taxon>Streptomycetaceae</taxon>
        <taxon>Streptomyces</taxon>
    </lineage>
</organism>
<evidence type="ECO:0000313" key="3">
    <source>
        <dbReference type="EMBL" id="GGX37056.1"/>
    </source>
</evidence>
<dbReference type="EMBL" id="BMWC01000031">
    <property type="protein sequence ID" value="GGX37056.1"/>
    <property type="molecule type" value="Genomic_DNA"/>
</dbReference>
<comment type="caution">
    <text evidence="3">The sequence shown here is derived from an EMBL/GenBank/DDBJ whole genome shotgun (WGS) entry which is preliminary data.</text>
</comment>
<proteinExistence type="predicted"/>
<keyword evidence="4" id="KW-1185">Reference proteome</keyword>
<evidence type="ECO:0000259" key="2">
    <source>
        <dbReference type="SMART" id="SM00834"/>
    </source>
</evidence>
<feature type="domain" description="Putative regulatory protein FmdB zinc ribbon" evidence="2">
    <location>
        <begin position="24"/>
        <end position="64"/>
    </location>
</feature>
<dbReference type="InterPro" id="IPR013429">
    <property type="entry name" value="Regulatory_FmdB_Zinc_ribbon"/>
</dbReference>
<feature type="compositionally biased region" description="Polar residues" evidence="1">
    <location>
        <begin position="1"/>
        <end position="11"/>
    </location>
</feature>
<dbReference type="Pfam" id="PF09723">
    <property type="entry name" value="Zn_ribbon_8"/>
    <property type="match status" value="1"/>
</dbReference>
<feature type="region of interest" description="Disordered" evidence="1">
    <location>
        <begin position="1"/>
        <end position="20"/>
    </location>
</feature>
<gene>
    <name evidence="3" type="ORF">GCM10010383_78780</name>
</gene>
<evidence type="ECO:0000313" key="4">
    <source>
        <dbReference type="Proteomes" id="UP000617743"/>
    </source>
</evidence>
<dbReference type="SMART" id="SM00834">
    <property type="entry name" value="CxxC_CXXC_SSSS"/>
    <property type="match status" value="1"/>
</dbReference>
<protein>
    <recommendedName>
        <fullName evidence="2">Putative regulatory protein FmdB zinc ribbon domain-containing protein</fullName>
    </recommendedName>
</protein>
<evidence type="ECO:0000256" key="1">
    <source>
        <dbReference type="SAM" id="MobiDB-lite"/>
    </source>
</evidence>
<feature type="region of interest" description="Disordered" evidence="1">
    <location>
        <begin position="73"/>
        <end position="115"/>
    </location>
</feature>
<dbReference type="NCBIfam" id="TIGR02605">
    <property type="entry name" value="CxxC_CxxC_SSSS"/>
    <property type="match status" value="1"/>
</dbReference>
<sequence length="115" mass="12526">MFVGSTRTAPTAQGRERGGRRRLMATYEYSCNRCGSFDVKLPIGTAPTEQVCPRCSSSARRVYSPPATAFTSPAVASLREQEEKSRESPAVVTRVPPEQAAPRPTHPALARLPRP</sequence>
<accession>A0ABQ2XXD8</accession>
<dbReference type="Proteomes" id="UP000617743">
    <property type="component" value="Unassembled WGS sequence"/>
</dbReference>
<name>A0ABQ2XXD8_9ACTN</name>
<reference evidence="4" key="1">
    <citation type="journal article" date="2019" name="Int. J. Syst. Evol. Microbiol.">
        <title>The Global Catalogue of Microorganisms (GCM) 10K type strain sequencing project: providing services to taxonomists for standard genome sequencing and annotation.</title>
        <authorList>
            <consortium name="The Broad Institute Genomics Platform"/>
            <consortium name="The Broad Institute Genome Sequencing Center for Infectious Disease"/>
            <person name="Wu L."/>
            <person name="Ma J."/>
        </authorList>
    </citation>
    <scope>NUCLEOTIDE SEQUENCE [LARGE SCALE GENOMIC DNA]</scope>
    <source>
        <strain evidence="4">JCM 4866</strain>
    </source>
</reference>